<dbReference type="InterPro" id="IPR001471">
    <property type="entry name" value="AP2/ERF_dom"/>
</dbReference>
<dbReference type="PANTHER" id="PTHR31190">
    <property type="entry name" value="DNA-BINDING DOMAIN"/>
    <property type="match status" value="1"/>
</dbReference>
<feature type="compositionally biased region" description="Polar residues" evidence="7">
    <location>
        <begin position="454"/>
        <end position="464"/>
    </location>
</feature>
<keyword evidence="3" id="KW-0238">DNA-binding</keyword>
<sequence length="464" mass="49240">MCLLNLKVANRKDSGDYIRCPATTDSGDDDHDEIYPQSVLNQPGQVDTQSPTVFPGYDSSTREMTTMVSALSHVVSGQRAGDWGYGAGLGSAITSSYGSIGLGSASSSAYSPGVYSSSSSSPSPPLSAYSSTSGSGSGSGSGFWIGQKRGREEQGATQLIESMPRVYRAFGDFRSSQGDSSSSGATVKEEAAASIIVPTPTTATTSATVPVTSSTETVSFEETGERRRRYRGVRQRPWGKWAAEIRDPHKAARVWLGTFDTAEAAARAYDEAALRFRGNRAKLNFPEHVRILPPPMQTVPVSQIPIGRQPPSQLQSMSSQPPQELPQAALHPQFFQSQADTMRDYLVYSQLLQSTGDMHGTQPSSLLEQMFYNQQLASLQSSFPLSSSLSSLSSLSSSISAPSIAAFSSGSLSSSSSSSASLPLLLAGQQLGFFHPPPSQNPPTGSDFPVPPWSDSSHYPSSTG</sequence>
<dbReference type="Gene3D" id="3.30.730.10">
    <property type="entry name" value="AP2/ERF domain"/>
    <property type="match status" value="1"/>
</dbReference>
<proteinExistence type="inferred from homology"/>
<evidence type="ECO:0000313" key="9">
    <source>
        <dbReference type="EMBL" id="KAJ9146103.1"/>
    </source>
</evidence>
<organism evidence="9 10">
    <name type="scientific">Hevea brasiliensis</name>
    <name type="common">Para rubber tree</name>
    <name type="synonym">Siphonia brasiliensis</name>
    <dbReference type="NCBI Taxonomy" id="3981"/>
    <lineage>
        <taxon>Eukaryota</taxon>
        <taxon>Viridiplantae</taxon>
        <taxon>Streptophyta</taxon>
        <taxon>Embryophyta</taxon>
        <taxon>Tracheophyta</taxon>
        <taxon>Spermatophyta</taxon>
        <taxon>Magnoliopsida</taxon>
        <taxon>eudicotyledons</taxon>
        <taxon>Gunneridae</taxon>
        <taxon>Pentapetalae</taxon>
        <taxon>rosids</taxon>
        <taxon>fabids</taxon>
        <taxon>Malpighiales</taxon>
        <taxon>Euphorbiaceae</taxon>
        <taxon>Crotonoideae</taxon>
        <taxon>Micrandreae</taxon>
        <taxon>Hevea</taxon>
    </lineage>
</organism>
<dbReference type="SUPFAM" id="SSF54171">
    <property type="entry name" value="DNA-binding domain"/>
    <property type="match status" value="1"/>
</dbReference>
<evidence type="ECO:0000313" key="10">
    <source>
        <dbReference type="Proteomes" id="UP001174677"/>
    </source>
</evidence>
<dbReference type="InterPro" id="IPR016177">
    <property type="entry name" value="DNA-bd_dom_sf"/>
</dbReference>
<dbReference type="PRINTS" id="PR00367">
    <property type="entry name" value="ETHRSPELEMNT"/>
</dbReference>
<evidence type="ECO:0000256" key="2">
    <source>
        <dbReference type="ARBA" id="ARBA00023015"/>
    </source>
</evidence>
<keyword evidence="10" id="KW-1185">Reference proteome</keyword>
<gene>
    <name evidence="9" type="ORF">P3X46_028413</name>
</gene>
<evidence type="ECO:0000256" key="7">
    <source>
        <dbReference type="SAM" id="MobiDB-lite"/>
    </source>
</evidence>
<feature type="region of interest" description="Disordered" evidence="7">
    <location>
        <begin position="433"/>
        <end position="464"/>
    </location>
</feature>
<dbReference type="Proteomes" id="UP001174677">
    <property type="component" value="Chromosome 16"/>
</dbReference>
<evidence type="ECO:0000256" key="4">
    <source>
        <dbReference type="ARBA" id="ARBA00023163"/>
    </source>
</evidence>
<name>A0ABQ9KRZ9_HEVBR</name>
<evidence type="ECO:0000256" key="6">
    <source>
        <dbReference type="ARBA" id="ARBA00024343"/>
    </source>
</evidence>
<evidence type="ECO:0000256" key="5">
    <source>
        <dbReference type="ARBA" id="ARBA00023242"/>
    </source>
</evidence>
<reference evidence="9" key="1">
    <citation type="journal article" date="2023" name="Plant Biotechnol. J.">
        <title>Chromosome-level wild Hevea brasiliensis genome provides new tools for genomic-assisted breeding and valuable loci to elevate rubber yield.</title>
        <authorList>
            <person name="Cheng H."/>
            <person name="Song X."/>
            <person name="Hu Y."/>
            <person name="Wu T."/>
            <person name="Yang Q."/>
            <person name="An Z."/>
            <person name="Feng S."/>
            <person name="Deng Z."/>
            <person name="Wu W."/>
            <person name="Zeng X."/>
            <person name="Tu M."/>
            <person name="Wang X."/>
            <person name="Huang H."/>
        </authorList>
    </citation>
    <scope>NUCLEOTIDE SEQUENCE</scope>
    <source>
        <strain evidence="9">MT/VB/25A 57/8</strain>
    </source>
</reference>
<dbReference type="InterPro" id="IPR044808">
    <property type="entry name" value="ERF_plant"/>
</dbReference>
<dbReference type="SMART" id="SM00380">
    <property type="entry name" value="AP2"/>
    <property type="match status" value="1"/>
</dbReference>
<dbReference type="PROSITE" id="PS51032">
    <property type="entry name" value="AP2_ERF"/>
    <property type="match status" value="1"/>
</dbReference>
<feature type="region of interest" description="Disordered" evidence="7">
    <location>
        <begin position="111"/>
        <end position="156"/>
    </location>
</feature>
<comment type="subcellular location">
    <subcellularLocation>
        <location evidence="1">Nucleus</location>
    </subcellularLocation>
</comment>
<keyword evidence="5" id="KW-0539">Nucleus</keyword>
<evidence type="ECO:0000259" key="8">
    <source>
        <dbReference type="PROSITE" id="PS51032"/>
    </source>
</evidence>
<feature type="domain" description="AP2/ERF" evidence="8">
    <location>
        <begin position="229"/>
        <end position="286"/>
    </location>
</feature>
<evidence type="ECO:0000256" key="3">
    <source>
        <dbReference type="ARBA" id="ARBA00023125"/>
    </source>
</evidence>
<feature type="compositionally biased region" description="Low complexity" evidence="7">
    <location>
        <begin position="111"/>
        <end position="134"/>
    </location>
</feature>
<dbReference type="CDD" id="cd00018">
    <property type="entry name" value="AP2"/>
    <property type="match status" value="1"/>
</dbReference>
<protein>
    <recommendedName>
        <fullName evidence="8">AP2/ERF domain-containing protein</fullName>
    </recommendedName>
</protein>
<dbReference type="PANTHER" id="PTHR31190:SF421">
    <property type="entry name" value="ETHYLENE-RESPONSIVE TRANSCRIPTION FACTOR ERF110"/>
    <property type="match status" value="1"/>
</dbReference>
<comment type="similarity">
    <text evidence="6">Belongs to the AP2/ERF transcription factor family. ERF subfamily.</text>
</comment>
<keyword evidence="2" id="KW-0805">Transcription regulation</keyword>
<dbReference type="InterPro" id="IPR036955">
    <property type="entry name" value="AP2/ERF_dom_sf"/>
</dbReference>
<keyword evidence="4" id="KW-0804">Transcription</keyword>
<dbReference type="EMBL" id="JARPOI010000016">
    <property type="protein sequence ID" value="KAJ9146103.1"/>
    <property type="molecule type" value="Genomic_DNA"/>
</dbReference>
<comment type="caution">
    <text evidence="9">The sequence shown here is derived from an EMBL/GenBank/DDBJ whole genome shotgun (WGS) entry which is preliminary data.</text>
</comment>
<evidence type="ECO:0000256" key="1">
    <source>
        <dbReference type="ARBA" id="ARBA00004123"/>
    </source>
</evidence>
<accession>A0ABQ9KRZ9</accession>
<dbReference type="Pfam" id="PF00847">
    <property type="entry name" value="AP2"/>
    <property type="match status" value="1"/>
</dbReference>